<dbReference type="OrthoDB" id="7158889at2"/>
<evidence type="ECO:0000313" key="5">
    <source>
        <dbReference type="Proteomes" id="UP000282971"/>
    </source>
</evidence>
<keyword evidence="5" id="KW-1185">Reference proteome</keyword>
<proteinExistence type="inferred from homology"/>
<protein>
    <submittedName>
        <fullName evidence="4">Ubiquinol-cytochrome C chaperone</fullName>
    </submittedName>
</protein>
<evidence type="ECO:0000256" key="2">
    <source>
        <dbReference type="ARBA" id="ARBA00006436"/>
    </source>
</evidence>
<dbReference type="InterPro" id="IPR007129">
    <property type="entry name" value="Ubiqinol_cyt_c_chaperone_CPB3"/>
</dbReference>
<reference evidence="4 5" key="1">
    <citation type="submission" date="2019-01" db="EMBL/GenBank/DDBJ databases">
        <authorList>
            <person name="Chen W.-M."/>
        </authorList>
    </citation>
    <scope>NUCLEOTIDE SEQUENCE [LARGE SCALE GENOMIC DNA]</scope>
    <source>
        <strain evidence="4 5">CCP-7</strain>
    </source>
</reference>
<accession>A0A437LZG2</accession>
<comment type="similarity">
    <text evidence="1">Belongs to the CBP3 family.</text>
</comment>
<dbReference type="PANTHER" id="PTHR12184">
    <property type="entry name" value="UBIQUINOL-CYTOCHROME C REDUCTASE COMPLEX ASSEMBLY FACTOR 1 FAMILY MEMBER"/>
    <property type="match status" value="1"/>
</dbReference>
<dbReference type="InterPro" id="IPR021150">
    <property type="entry name" value="Ubiq_cyt_c_chap"/>
</dbReference>
<sequence>MRNSLGNRLYTHEPLRPTRSASICCADRAWQDGRARQRIRRTIPVNLVKKLLTRRDPRTQFIPLYNSVVQTARQPWWYAEAGVPDTLDGRFDMIAAVLSLLLIRLEAEGNPGLEPVARLTEIFIDDMDGQLRQIGIGDVVVGKQIGRMISAVGGRLTAYREAMSSDEGLEPALIRNLWRGEPGPDAKPAMVAEAMLALAARLAETDWPTLRAQGLPTA</sequence>
<gene>
    <name evidence="4" type="ORF">EOD43_14655</name>
</gene>
<evidence type="ECO:0000256" key="1">
    <source>
        <dbReference type="ARBA" id="ARBA00006407"/>
    </source>
</evidence>
<comment type="caution">
    <text evidence="4">The sequence shown here is derived from an EMBL/GenBank/DDBJ whole genome shotgun (WGS) entry which is preliminary data.</text>
</comment>
<evidence type="ECO:0000313" key="4">
    <source>
        <dbReference type="EMBL" id="RVT90787.1"/>
    </source>
</evidence>
<dbReference type="PANTHER" id="PTHR12184:SF1">
    <property type="entry name" value="UBIQUINOL-CYTOCHROME-C REDUCTASE COMPLEX ASSEMBLY FACTOR 1"/>
    <property type="match status" value="1"/>
</dbReference>
<name>A0A437LZG2_9SPHN</name>
<comment type="similarity">
    <text evidence="2">Belongs to the UPF0174 family.</text>
</comment>
<dbReference type="AlphaFoldDB" id="A0A437LZG2"/>
<feature type="domain" description="Ubiquinol-cytochrome c chaperone" evidence="3">
    <location>
        <begin position="80"/>
        <end position="214"/>
    </location>
</feature>
<dbReference type="Pfam" id="PF03981">
    <property type="entry name" value="Ubiq_cyt_C_chap"/>
    <property type="match status" value="1"/>
</dbReference>
<organism evidence="4 5">
    <name type="scientific">Sphingomonas crocodyli</name>
    <dbReference type="NCBI Taxonomy" id="1979270"/>
    <lineage>
        <taxon>Bacteria</taxon>
        <taxon>Pseudomonadati</taxon>
        <taxon>Pseudomonadota</taxon>
        <taxon>Alphaproteobacteria</taxon>
        <taxon>Sphingomonadales</taxon>
        <taxon>Sphingomonadaceae</taxon>
        <taxon>Sphingomonas</taxon>
    </lineage>
</organism>
<dbReference type="Proteomes" id="UP000282971">
    <property type="component" value="Unassembled WGS sequence"/>
</dbReference>
<evidence type="ECO:0000259" key="3">
    <source>
        <dbReference type="Pfam" id="PF03981"/>
    </source>
</evidence>
<dbReference type="EMBL" id="SACN01000002">
    <property type="protein sequence ID" value="RVT90787.1"/>
    <property type="molecule type" value="Genomic_DNA"/>
</dbReference>